<gene>
    <name evidence="1" type="ORF">LOK49_LG06G03317</name>
</gene>
<dbReference type="EMBL" id="CM045762">
    <property type="protein sequence ID" value="KAI8012490.1"/>
    <property type="molecule type" value="Genomic_DNA"/>
</dbReference>
<organism evidence="1 2">
    <name type="scientific">Camellia lanceoleosa</name>
    <dbReference type="NCBI Taxonomy" id="1840588"/>
    <lineage>
        <taxon>Eukaryota</taxon>
        <taxon>Viridiplantae</taxon>
        <taxon>Streptophyta</taxon>
        <taxon>Embryophyta</taxon>
        <taxon>Tracheophyta</taxon>
        <taxon>Spermatophyta</taxon>
        <taxon>Magnoliopsida</taxon>
        <taxon>eudicotyledons</taxon>
        <taxon>Gunneridae</taxon>
        <taxon>Pentapetalae</taxon>
        <taxon>asterids</taxon>
        <taxon>Ericales</taxon>
        <taxon>Theaceae</taxon>
        <taxon>Camellia</taxon>
    </lineage>
</organism>
<proteinExistence type="predicted"/>
<name>A0ACC0HGT8_9ERIC</name>
<comment type="caution">
    <text evidence="1">The sequence shown here is derived from an EMBL/GenBank/DDBJ whole genome shotgun (WGS) entry which is preliminary data.</text>
</comment>
<dbReference type="Proteomes" id="UP001060215">
    <property type="component" value="Chromosome 5"/>
</dbReference>
<protein>
    <submittedName>
        <fullName evidence="1">Uncharacterized protein</fullName>
    </submittedName>
</protein>
<accession>A0ACC0HGT8</accession>
<evidence type="ECO:0000313" key="1">
    <source>
        <dbReference type="EMBL" id="KAI8012490.1"/>
    </source>
</evidence>
<keyword evidence="2" id="KW-1185">Reference proteome</keyword>
<evidence type="ECO:0000313" key="2">
    <source>
        <dbReference type="Proteomes" id="UP001060215"/>
    </source>
</evidence>
<sequence>MKSRDGSIVFIHVLVLIKSFKMGLELLQRKKLLLIAIRQPKFMVGSWSKILARRGMIAIRALFWLNICAIISVLSPLLTLVLMCAWRLCSSVEVLCML</sequence>
<reference evidence="1 2" key="1">
    <citation type="journal article" date="2022" name="Plant J.">
        <title>Chromosome-level genome of Camellia lanceoleosa provides a valuable resource for understanding genome evolution and self-incompatibility.</title>
        <authorList>
            <person name="Gong W."/>
            <person name="Xiao S."/>
            <person name="Wang L."/>
            <person name="Liao Z."/>
            <person name="Chang Y."/>
            <person name="Mo W."/>
            <person name="Hu G."/>
            <person name="Li W."/>
            <person name="Zhao G."/>
            <person name="Zhu H."/>
            <person name="Hu X."/>
            <person name="Ji K."/>
            <person name="Xiang X."/>
            <person name="Song Q."/>
            <person name="Yuan D."/>
            <person name="Jin S."/>
            <person name="Zhang L."/>
        </authorList>
    </citation>
    <scope>NUCLEOTIDE SEQUENCE [LARGE SCALE GENOMIC DNA]</scope>
    <source>
        <strain evidence="1">SQ_2022a</strain>
    </source>
</reference>